<keyword evidence="1" id="KW-0812">Transmembrane</keyword>
<keyword evidence="1" id="KW-0472">Membrane</keyword>
<reference evidence="2 3" key="2">
    <citation type="submission" date="2018-11" db="EMBL/GenBank/DDBJ databases">
        <authorList>
            <consortium name="Pathogen Informatics"/>
        </authorList>
    </citation>
    <scope>NUCLEOTIDE SEQUENCE [LARGE SCALE GENOMIC DNA]</scope>
</reference>
<evidence type="ECO:0000313" key="2">
    <source>
        <dbReference type="EMBL" id="VDN24243.1"/>
    </source>
</evidence>
<reference evidence="4" key="1">
    <citation type="submission" date="2016-06" db="UniProtKB">
        <authorList>
            <consortium name="WormBaseParasite"/>
        </authorList>
    </citation>
    <scope>IDENTIFICATION</scope>
</reference>
<dbReference type="EMBL" id="UYRT01081319">
    <property type="protein sequence ID" value="VDN24243.1"/>
    <property type="molecule type" value="Genomic_DNA"/>
</dbReference>
<accession>A0A183E0J3</accession>
<proteinExistence type="predicted"/>
<organism evidence="4">
    <name type="scientific">Gongylonema pulchrum</name>
    <dbReference type="NCBI Taxonomy" id="637853"/>
    <lineage>
        <taxon>Eukaryota</taxon>
        <taxon>Metazoa</taxon>
        <taxon>Ecdysozoa</taxon>
        <taxon>Nematoda</taxon>
        <taxon>Chromadorea</taxon>
        <taxon>Rhabditida</taxon>
        <taxon>Spirurina</taxon>
        <taxon>Spiruromorpha</taxon>
        <taxon>Spiruroidea</taxon>
        <taxon>Gongylonematidae</taxon>
        <taxon>Gongylonema</taxon>
    </lineage>
</organism>
<feature type="transmembrane region" description="Helical" evidence="1">
    <location>
        <begin position="46"/>
        <end position="65"/>
    </location>
</feature>
<name>A0A183E0J3_9BILA</name>
<evidence type="ECO:0000256" key="1">
    <source>
        <dbReference type="SAM" id="Phobius"/>
    </source>
</evidence>
<evidence type="ECO:0000313" key="3">
    <source>
        <dbReference type="Proteomes" id="UP000271098"/>
    </source>
</evidence>
<dbReference type="WBParaSite" id="GPUH_0001450301-mRNA-1">
    <property type="protein sequence ID" value="GPUH_0001450301-mRNA-1"/>
    <property type="gene ID" value="GPUH_0001450301"/>
</dbReference>
<gene>
    <name evidence="2" type="ORF">GPUH_LOCUS14484</name>
</gene>
<protein>
    <submittedName>
        <fullName evidence="4">DUF21 domain-containing protein</fullName>
    </submittedName>
</protein>
<evidence type="ECO:0000313" key="4">
    <source>
        <dbReference type="WBParaSite" id="GPUH_0001450301-mRNA-1"/>
    </source>
</evidence>
<dbReference type="AlphaFoldDB" id="A0A183E0J3"/>
<keyword evidence="1" id="KW-1133">Transmembrane helix</keyword>
<dbReference type="Proteomes" id="UP000271098">
    <property type="component" value="Unassembled WGS sequence"/>
</dbReference>
<keyword evidence="3" id="KW-1185">Reference proteome</keyword>
<sequence length="115" mass="13468">MQNDKNLWFRHENDQPSQKEHAVPLYVLLDLRWSNQGKGRLQKANLIEIDVLLLLLFVNAIQLLFGDIFDKEMENETKQQQQQQQRESILATSIEDFEGLVVILLMKSKHGVLPR</sequence>